<dbReference type="PROSITE" id="PS00163">
    <property type="entry name" value="FUMARATE_LYASES"/>
    <property type="match status" value="1"/>
</dbReference>
<evidence type="ECO:0000256" key="7">
    <source>
        <dbReference type="HAMAP-Rule" id="MF_00006"/>
    </source>
</evidence>
<dbReference type="GO" id="GO:0042450">
    <property type="term" value="P:L-arginine biosynthetic process via ornithine"/>
    <property type="evidence" value="ECO:0007669"/>
    <property type="project" value="UniProtKB-UniRule"/>
</dbReference>
<dbReference type="PANTHER" id="PTHR43814">
    <property type="entry name" value="ARGININOSUCCINATE LYASE"/>
    <property type="match status" value="1"/>
</dbReference>
<dbReference type="Proteomes" id="UP000637906">
    <property type="component" value="Unassembled WGS sequence"/>
</dbReference>
<keyword evidence="7" id="KW-0963">Cytoplasm</keyword>
<dbReference type="EC" id="4.3.2.1" evidence="3 7"/>
<dbReference type="FunFam" id="1.10.275.10:FF:000002">
    <property type="entry name" value="Argininosuccinate lyase"/>
    <property type="match status" value="1"/>
</dbReference>
<keyword evidence="5 7" id="KW-0028">Amino-acid biosynthesis</keyword>
<dbReference type="InterPro" id="IPR024083">
    <property type="entry name" value="Fumarase/histidase_N"/>
</dbReference>
<evidence type="ECO:0000313" key="10">
    <source>
        <dbReference type="EMBL" id="GHM59740.1"/>
    </source>
</evidence>
<dbReference type="InterPro" id="IPR009049">
    <property type="entry name" value="Argininosuccinate_lyase"/>
</dbReference>
<proteinExistence type="inferred from homology"/>
<comment type="similarity">
    <text evidence="7">Belongs to the lyase 1 family. Argininosuccinate lyase subfamily.</text>
</comment>
<evidence type="ECO:0000259" key="8">
    <source>
        <dbReference type="Pfam" id="PF00206"/>
    </source>
</evidence>
<dbReference type="Gene3D" id="1.20.200.10">
    <property type="entry name" value="Fumarase/aspartase (Central domain)"/>
    <property type="match status" value="1"/>
</dbReference>
<dbReference type="PRINTS" id="PR00145">
    <property type="entry name" value="ARGSUCLYASE"/>
</dbReference>
<sequence>MSYINKYIKMKNLMWGARFSSGPSEILKKINSSIDFDKNLYEQDIKASIVHCKMLAKQNIISNEEEERIIYGLNKILEQIASGKFVFDVDLEDIHMNIEDGLKKLIGETAGKLHTARSRNDQVATDFKLWVRDAIDQLDVKLRNLQKTIINLAEENYSTIMPGFTHLQIAQPVTFGHHMMAYFEMLRRDCLRFQDARKRLNECPLGSAALAGTSFPIDRHFIAAELGFDKPTDNSLDSVADRDYAIEFLSSTSICIMHLSRLAEEIILWCSCGFKFIELTDKITTGSSIMPQKRNPDAAELIRAKTGRIFSALSTLLVVMKGLPLSYSKDMQEDKEPVFSATKDLNLCIDAMSEMLSSVKVNKDVMKEAAELDFSTATDIADWLVKNLDIPFRDSHEITGKIVKFAEEKKCELSELNLTELQKIESRITGDIFSVISVDNSVLSKTSYGGTSPEQVLGMIKKAKLYLEGDND</sequence>
<comment type="subcellular location">
    <subcellularLocation>
        <location evidence="7">Cytoplasm</location>
    </subcellularLocation>
</comment>
<dbReference type="GO" id="GO:0005829">
    <property type="term" value="C:cytosol"/>
    <property type="evidence" value="ECO:0007669"/>
    <property type="project" value="TreeGrafter"/>
</dbReference>
<evidence type="ECO:0000256" key="1">
    <source>
        <dbReference type="ARBA" id="ARBA00000985"/>
    </source>
</evidence>
<name>A0A8J3HVL5_9RICK</name>
<evidence type="ECO:0000259" key="9">
    <source>
        <dbReference type="Pfam" id="PF14698"/>
    </source>
</evidence>
<dbReference type="FunFam" id="1.10.40.30:FF:000001">
    <property type="entry name" value="Argininosuccinate lyase"/>
    <property type="match status" value="1"/>
</dbReference>
<dbReference type="InterPro" id="IPR020557">
    <property type="entry name" value="Fumarate_lyase_CS"/>
</dbReference>
<dbReference type="CDD" id="cd01359">
    <property type="entry name" value="Argininosuccinate_lyase"/>
    <property type="match status" value="1"/>
</dbReference>
<evidence type="ECO:0000313" key="11">
    <source>
        <dbReference type="Proteomes" id="UP000637906"/>
    </source>
</evidence>
<dbReference type="Pfam" id="PF14698">
    <property type="entry name" value="ASL_C2"/>
    <property type="match status" value="1"/>
</dbReference>
<dbReference type="AlphaFoldDB" id="A0A8J3HVL5"/>
<dbReference type="PANTHER" id="PTHR43814:SF1">
    <property type="entry name" value="ARGININOSUCCINATE LYASE"/>
    <property type="match status" value="1"/>
</dbReference>
<evidence type="ECO:0000256" key="2">
    <source>
        <dbReference type="ARBA" id="ARBA00004941"/>
    </source>
</evidence>
<dbReference type="PRINTS" id="PR00149">
    <property type="entry name" value="FUMRATELYASE"/>
</dbReference>
<accession>A0A8J3HVL5</accession>
<dbReference type="Pfam" id="PF00206">
    <property type="entry name" value="Lyase_1"/>
    <property type="match status" value="1"/>
</dbReference>
<dbReference type="InterPro" id="IPR022761">
    <property type="entry name" value="Fumarate_lyase_N"/>
</dbReference>
<evidence type="ECO:0000256" key="6">
    <source>
        <dbReference type="ARBA" id="ARBA00023239"/>
    </source>
</evidence>
<dbReference type="UniPathway" id="UPA00068">
    <property type="reaction ID" value="UER00114"/>
</dbReference>
<dbReference type="HAMAP" id="MF_00006">
    <property type="entry name" value="Arg_succ_lyase"/>
    <property type="match status" value="1"/>
</dbReference>
<dbReference type="InterPro" id="IPR029419">
    <property type="entry name" value="Arg_succ_lyase_C"/>
</dbReference>
<dbReference type="SUPFAM" id="SSF48557">
    <property type="entry name" value="L-aspartase-like"/>
    <property type="match status" value="1"/>
</dbReference>
<protein>
    <recommendedName>
        <fullName evidence="3 7">Argininosuccinate lyase</fullName>
        <shortName evidence="7">ASAL</shortName>
        <ecNumber evidence="3 7">4.3.2.1</ecNumber>
    </recommendedName>
    <alternativeName>
        <fullName evidence="7">Arginosuccinase</fullName>
    </alternativeName>
</protein>
<dbReference type="GO" id="GO:0004056">
    <property type="term" value="F:argininosuccinate lyase activity"/>
    <property type="evidence" value="ECO:0007669"/>
    <property type="project" value="UniProtKB-UniRule"/>
</dbReference>
<comment type="caution">
    <text evidence="10">The sequence shown here is derived from an EMBL/GenBank/DDBJ whole genome shotgun (WGS) entry which is preliminary data.</text>
</comment>
<dbReference type="Gene3D" id="1.10.275.10">
    <property type="entry name" value="Fumarase/aspartase (N-terminal domain)"/>
    <property type="match status" value="1"/>
</dbReference>
<feature type="domain" description="Fumarate lyase N-terminal" evidence="8">
    <location>
        <begin position="21"/>
        <end position="310"/>
    </location>
</feature>
<dbReference type="InterPro" id="IPR008948">
    <property type="entry name" value="L-Aspartase-like"/>
</dbReference>
<evidence type="ECO:0000256" key="5">
    <source>
        <dbReference type="ARBA" id="ARBA00022605"/>
    </source>
</evidence>
<keyword evidence="4 7" id="KW-0055">Arginine biosynthesis</keyword>
<reference evidence="10 11" key="1">
    <citation type="journal article" date="2021" name="Microb. Ecol.">
        <title>Candidatus Mesenet longicola: Novel Endosymbionts of Brontispa longissima that Induce Cytoplasmic Incompatibility.</title>
        <authorList>
            <person name="Takano S."/>
            <person name="Gotoh Y."/>
            <person name="Hayashi T."/>
        </authorList>
    </citation>
    <scope>NUCLEOTIDE SEQUENCE [LARGE SCALE GENOMIC DNA]</scope>
    <source>
        <strain evidence="10">L5</strain>
    </source>
</reference>
<dbReference type="Gene3D" id="1.10.40.30">
    <property type="entry name" value="Fumarase/aspartase (C-terminal domain)"/>
    <property type="match status" value="1"/>
</dbReference>
<keyword evidence="11" id="KW-1185">Reference proteome</keyword>
<dbReference type="EMBL" id="BNGU01000031">
    <property type="protein sequence ID" value="GHM59740.1"/>
    <property type="molecule type" value="Genomic_DNA"/>
</dbReference>
<evidence type="ECO:0000256" key="3">
    <source>
        <dbReference type="ARBA" id="ARBA00012338"/>
    </source>
</evidence>
<organism evidence="10 11">
    <name type="scientific">Candidatus Mesenet longicola</name>
    <dbReference type="NCBI Taxonomy" id="1892558"/>
    <lineage>
        <taxon>Bacteria</taxon>
        <taxon>Pseudomonadati</taxon>
        <taxon>Pseudomonadota</taxon>
        <taxon>Alphaproteobacteria</taxon>
        <taxon>Rickettsiales</taxon>
        <taxon>Anaplasmataceae</taxon>
        <taxon>Candidatus Mesenet</taxon>
    </lineage>
</organism>
<gene>
    <name evidence="7 10" type="primary">argH</name>
    <name evidence="10" type="ORF">sL5_07330</name>
</gene>
<comment type="pathway">
    <text evidence="2 7">Amino-acid biosynthesis; L-arginine biosynthesis; L-arginine from L-ornithine and carbamoyl phosphate: step 3/3.</text>
</comment>
<dbReference type="FunFam" id="1.20.200.10:FF:000015">
    <property type="entry name" value="argininosuccinate lyase isoform X2"/>
    <property type="match status" value="1"/>
</dbReference>
<comment type="catalytic activity">
    <reaction evidence="1 7">
        <text>2-(N(omega)-L-arginino)succinate = fumarate + L-arginine</text>
        <dbReference type="Rhea" id="RHEA:24020"/>
        <dbReference type="ChEBI" id="CHEBI:29806"/>
        <dbReference type="ChEBI" id="CHEBI:32682"/>
        <dbReference type="ChEBI" id="CHEBI:57472"/>
        <dbReference type="EC" id="4.3.2.1"/>
    </reaction>
</comment>
<evidence type="ECO:0000256" key="4">
    <source>
        <dbReference type="ARBA" id="ARBA00022571"/>
    </source>
</evidence>
<dbReference type="InterPro" id="IPR000362">
    <property type="entry name" value="Fumarate_lyase_fam"/>
</dbReference>
<feature type="domain" description="Argininosuccinate lyase C-terminal" evidence="9">
    <location>
        <begin position="374"/>
        <end position="442"/>
    </location>
</feature>
<dbReference type="NCBIfam" id="TIGR00838">
    <property type="entry name" value="argH"/>
    <property type="match status" value="1"/>
</dbReference>
<keyword evidence="6 7" id="KW-0456">Lyase</keyword>